<accession>A0A6G8R331</accession>
<dbReference type="GO" id="GO:0003677">
    <property type="term" value="F:DNA binding"/>
    <property type="evidence" value="ECO:0007669"/>
    <property type="project" value="UniProtKB-KW"/>
</dbReference>
<dbReference type="EMBL" id="MT024868">
    <property type="protein sequence ID" value="QIN94368.1"/>
    <property type="molecule type" value="Genomic_DNA"/>
</dbReference>
<dbReference type="Proteomes" id="UP000500909">
    <property type="component" value="Segment"/>
</dbReference>
<dbReference type="KEGG" id="vg:55816760"/>
<dbReference type="RefSeq" id="YP_009887305.1">
    <property type="nucleotide sequence ID" value="NC_049498.1"/>
</dbReference>
<gene>
    <name evidence="1" type="primary">39</name>
    <name evidence="1" type="ORF">SEA_ABBA_39</name>
</gene>
<organism evidence="1 2">
    <name type="scientific">Arthrobacter phage Abba</name>
    <dbReference type="NCBI Taxonomy" id="2713256"/>
    <lineage>
        <taxon>Viruses</taxon>
        <taxon>Duplodnaviria</taxon>
        <taxon>Heunggongvirae</taxon>
        <taxon>Uroviricota</taxon>
        <taxon>Caudoviricetes</taxon>
        <taxon>Berryhillviridae</taxon>
        <taxon>Ayohtrevirus</taxon>
        <taxon>Ayohtrevirus abba</taxon>
    </lineage>
</organism>
<name>A0A6G8R331_9CAUD</name>
<proteinExistence type="predicted"/>
<evidence type="ECO:0000313" key="1">
    <source>
        <dbReference type="EMBL" id="QIN94368.1"/>
    </source>
</evidence>
<protein>
    <submittedName>
        <fullName evidence="1">Helix-turn-helix DNA-binding domain protein</fullName>
    </submittedName>
</protein>
<reference evidence="1 2" key="1">
    <citation type="submission" date="2020-02" db="EMBL/GenBank/DDBJ databases">
        <authorList>
            <person name="Bojorquez D.A."/>
            <person name="Alcantara J.K.D.L."/>
            <person name="Arambulo J.M.L."/>
            <person name="Budzinski C.A."/>
            <person name="Campbell G.A."/>
            <person name="Dosanjh M.K."/>
            <person name="Gallardo M.A."/>
            <person name="Huang C."/>
            <person name="Nguyen N."/>
            <person name="Yee O.M."/>
            <person name="Ngo R.T."/>
            <person name="Kapinos A."/>
            <person name="Freise A.C."/>
            <person name="Reddi K."/>
            <person name="Moberg-Parker J."/>
            <person name="Garlena R.A."/>
            <person name="Russell D.A."/>
            <person name="Pope W.H."/>
            <person name="Jacobs-Sera D."/>
            <person name="Hatfull G.F."/>
        </authorList>
    </citation>
    <scope>NUCLEOTIDE SEQUENCE [LARGE SCALE GENOMIC DNA]</scope>
</reference>
<keyword evidence="1" id="KW-0238">DNA-binding</keyword>
<keyword evidence="2" id="KW-1185">Reference proteome</keyword>
<evidence type="ECO:0000313" key="2">
    <source>
        <dbReference type="Proteomes" id="UP000500909"/>
    </source>
</evidence>
<dbReference type="GeneID" id="55816760"/>
<sequence length="179" mass="20604">MTFAKLHDRIWLDTDWLEMSHTAQWLYEAFISRKINRAGVADWRPKRLTGLSPTITVAGVEAAAEELAERRFVIIDEDTEEILVRSYIRNDELWKQHNLMVSAANAYTATASRLLRGVIVHELRRLKAEMPDLKVWTHELMADVLMRESIDPFVTDEQAERASQGFAEAPVDDPWPTTV</sequence>